<evidence type="ECO:0000313" key="3">
    <source>
        <dbReference type="EMBL" id="ORC57997.1"/>
    </source>
</evidence>
<comment type="caution">
    <text evidence="3">The sequence shown here is derived from an EMBL/GenBank/DDBJ whole genome shotgun (WGS) entry which is preliminary data.</text>
</comment>
<dbReference type="AlphaFoldDB" id="A0A1X0N3A2"/>
<reference evidence="4" key="1">
    <citation type="submission" date="2017-02" db="EMBL/GenBank/DDBJ databases">
        <title>Pseudomonas floridae sp. nov., a novel pathogenic bacterial species isolated from tomato.</title>
        <authorList>
            <person name="Timilsina S."/>
            <person name="Vallad G.E."/>
            <person name="Jones J.B."/>
        </authorList>
    </citation>
    <scope>NUCLEOTIDE SEQUENCE [LARGE SCALE GENOMIC DNA]</scope>
    <source>
        <strain evidence="4">GEV388</strain>
    </source>
</reference>
<dbReference type="SUPFAM" id="SSF57783">
    <property type="entry name" value="Zinc beta-ribbon"/>
    <property type="match status" value="1"/>
</dbReference>
<dbReference type="GO" id="GO:0005694">
    <property type="term" value="C:chromosome"/>
    <property type="evidence" value="ECO:0007669"/>
    <property type="project" value="InterPro"/>
</dbReference>
<dbReference type="OrthoDB" id="5782056at2"/>
<protein>
    <recommendedName>
        <fullName evidence="2">DNA topoisomerase type IA zn finger domain-containing protein</fullName>
    </recommendedName>
</protein>
<sequence length="114" mass="12497">MGAFSKALGKALATLGRRREPETEPVQAKAPAIEKTLAHHVPAKDRSKPRKQRPKAASPKPEPKPEAKPSAPPCPHCKKPMVIKVARTGKNAGEFWGCATYPKCRGIRPIFRKQ</sequence>
<evidence type="ECO:0000259" key="2">
    <source>
        <dbReference type="Pfam" id="PF01396"/>
    </source>
</evidence>
<dbReference type="Pfam" id="PF01396">
    <property type="entry name" value="Zn_ribbon_Top1"/>
    <property type="match status" value="1"/>
</dbReference>
<feature type="region of interest" description="Disordered" evidence="1">
    <location>
        <begin position="1"/>
        <end position="78"/>
    </location>
</feature>
<dbReference type="EMBL" id="MUIO01000069">
    <property type="protein sequence ID" value="ORC57997.1"/>
    <property type="molecule type" value="Genomic_DNA"/>
</dbReference>
<keyword evidence="4" id="KW-1185">Reference proteome</keyword>
<dbReference type="Proteomes" id="UP000192815">
    <property type="component" value="Unassembled WGS sequence"/>
</dbReference>
<feature type="domain" description="DNA topoisomerase type IA zn finger" evidence="2">
    <location>
        <begin position="74"/>
        <end position="110"/>
    </location>
</feature>
<gene>
    <name evidence="3" type="ORF">BZK31_17085</name>
</gene>
<organism evidence="3 4">
    <name type="scientific">Pseudomonas floridensis</name>
    <dbReference type="NCBI Taxonomy" id="1958950"/>
    <lineage>
        <taxon>Bacteria</taxon>
        <taxon>Pseudomonadati</taxon>
        <taxon>Pseudomonadota</taxon>
        <taxon>Gammaproteobacteria</taxon>
        <taxon>Pseudomonadales</taxon>
        <taxon>Pseudomonadaceae</taxon>
        <taxon>Pseudomonas</taxon>
    </lineage>
</organism>
<evidence type="ECO:0000256" key="1">
    <source>
        <dbReference type="SAM" id="MobiDB-lite"/>
    </source>
</evidence>
<dbReference type="GO" id="GO:0003916">
    <property type="term" value="F:DNA topoisomerase activity"/>
    <property type="evidence" value="ECO:0007669"/>
    <property type="project" value="InterPro"/>
</dbReference>
<name>A0A1X0N3A2_9PSED</name>
<dbReference type="InterPro" id="IPR013498">
    <property type="entry name" value="Topo_IA_Znf"/>
</dbReference>
<evidence type="ECO:0000313" key="4">
    <source>
        <dbReference type="Proteomes" id="UP000192815"/>
    </source>
</evidence>
<dbReference type="STRING" id="1958950.BZK31_17085"/>
<dbReference type="Gene3D" id="3.30.65.10">
    <property type="entry name" value="Bacterial Topoisomerase I, domain 1"/>
    <property type="match status" value="1"/>
</dbReference>
<dbReference type="GO" id="GO:0006265">
    <property type="term" value="P:DNA topological change"/>
    <property type="evidence" value="ECO:0007669"/>
    <property type="project" value="InterPro"/>
</dbReference>
<dbReference type="GO" id="GO:0003677">
    <property type="term" value="F:DNA binding"/>
    <property type="evidence" value="ECO:0007669"/>
    <property type="project" value="InterPro"/>
</dbReference>
<accession>A0A1X0N3A2</accession>
<proteinExistence type="predicted"/>